<keyword evidence="11" id="KW-1185">Reference proteome</keyword>
<protein>
    <recommendedName>
        <fullName evidence="12">DNA-binding protein Ets97D</fullName>
    </recommendedName>
</protein>
<feature type="domain" description="ETS" evidence="8">
    <location>
        <begin position="347"/>
        <end position="427"/>
    </location>
</feature>
<dbReference type="InterPro" id="IPR036388">
    <property type="entry name" value="WH-like_DNA-bd_sf"/>
</dbReference>
<feature type="region of interest" description="Disordered" evidence="7">
    <location>
        <begin position="1"/>
        <end position="63"/>
    </location>
</feature>
<dbReference type="InterPro" id="IPR024668">
    <property type="entry name" value="GABP_asu_N"/>
</dbReference>
<dbReference type="PROSITE" id="PS51433">
    <property type="entry name" value="PNT"/>
    <property type="match status" value="1"/>
</dbReference>
<evidence type="ECO:0000256" key="7">
    <source>
        <dbReference type="SAM" id="MobiDB-lite"/>
    </source>
</evidence>
<dbReference type="PANTHER" id="PTHR11849:SF195">
    <property type="entry name" value="GA-BINDING PROTEIN ALPHA CHAIN"/>
    <property type="match status" value="1"/>
</dbReference>
<dbReference type="GO" id="GO:0043565">
    <property type="term" value="F:sequence-specific DNA binding"/>
    <property type="evidence" value="ECO:0007669"/>
    <property type="project" value="InterPro"/>
</dbReference>
<dbReference type="Pfam" id="PF00178">
    <property type="entry name" value="Ets"/>
    <property type="match status" value="1"/>
</dbReference>
<dbReference type="Gene3D" id="3.10.20.90">
    <property type="entry name" value="Phosphatidylinositol 3-kinase Catalytic Subunit, Chain A, domain 1"/>
    <property type="match status" value="1"/>
</dbReference>
<proteinExistence type="inferred from homology"/>
<dbReference type="SUPFAM" id="SSF46785">
    <property type="entry name" value="Winged helix' DNA-binding domain"/>
    <property type="match status" value="1"/>
</dbReference>
<gene>
    <name evidence="10" type="ORF">BEMITA_LOCUS8766</name>
</gene>
<dbReference type="SMART" id="SM00413">
    <property type="entry name" value="ETS"/>
    <property type="match status" value="1"/>
</dbReference>
<organism evidence="10 11">
    <name type="scientific">Bemisia tabaci</name>
    <name type="common">Sweetpotato whitefly</name>
    <name type="synonym">Aleurodes tabaci</name>
    <dbReference type="NCBI Taxonomy" id="7038"/>
    <lineage>
        <taxon>Eukaryota</taxon>
        <taxon>Metazoa</taxon>
        <taxon>Ecdysozoa</taxon>
        <taxon>Arthropoda</taxon>
        <taxon>Hexapoda</taxon>
        <taxon>Insecta</taxon>
        <taxon>Pterygota</taxon>
        <taxon>Neoptera</taxon>
        <taxon>Paraneoptera</taxon>
        <taxon>Hemiptera</taxon>
        <taxon>Sternorrhyncha</taxon>
        <taxon>Aleyrodoidea</taxon>
        <taxon>Aleyrodidae</taxon>
        <taxon>Aleyrodinae</taxon>
        <taxon>Bemisia</taxon>
    </lineage>
</organism>
<dbReference type="AlphaFoldDB" id="A0A9P0AEF6"/>
<dbReference type="EMBL" id="OU963866">
    <property type="protein sequence ID" value="CAH0389997.1"/>
    <property type="molecule type" value="Genomic_DNA"/>
</dbReference>
<dbReference type="Pfam" id="PF02198">
    <property type="entry name" value="SAM_PNT"/>
    <property type="match status" value="1"/>
</dbReference>
<dbReference type="Pfam" id="PF11620">
    <property type="entry name" value="GABP-alpha"/>
    <property type="match status" value="1"/>
</dbReference>
<evidence type="ECO:0000313" key="11">
    <source>
        <dbReference type="Proteomes" id="UP001152759"/>
    </source>
</evidence>
<evidence type="ECO:0000256" key="6">
    <source>
        <dbReference type="RuleBase" id="RU004019"/>
    </source>
</evidence>
<evidence type="ECO:0000256" key="5">
    <source>
        <dbReference type="ARBA" id="ARBA00023242"/>
    </source>
</evidence>
<dbReference type="PROSITE" id="PS00346">
    <property type="entry name" value="ETS_DOMAIN_2"/>
    <property type="match status" value="1"/>
</dbReference>
<dbReference type="FunFam" id="1.10.10.10:FF:000200">
    <property type="entry name" value="GA-binding protein alpha chain, putative"/>
    <property type="match status" value="1"/>
</dbReference>
<dbReference type="SMART" id="SM00251">
    <property type="entry name" value="SAM_PNT"/>
    <property type="match status" value="1"/>
</dbReference>
<evidence type="ECO:0000256" key="4">
    <source>
        <dbReference type="ARBA" id="ARBA00023125"/>
    </source>
</evidence>
<evidence type="ECO:0000256" key="2">
    <source>
        <dbReference type="ARBA" id="ARBA00005562"/>
    </source>
</evidence>
<dbReference type="KEGG" id="btab:109042223"/>
<feature type="domain" description="PNT" evidence="9">
    <location>
        <begin position="196"/>
        <end position="281"/>
    </location>
</feature>
<evidence type="ECO:0000313" key="10">
    <source>
        <dbReference type="EMBL" id="CAH0389997.1"/>
    </source>
</evidence>
<dbReference type="Proteomes" id="UP001152759">
    <property type="component" value="Chromosome 5"/>
</dbReference>
<dbReference type="InterPro" id="IPR036390">
    <property type="entry name" value="WH_DNA-bd_sf"/>
</dbReference>
<dbReference type="Gene3D" id="1.10.150.50">
    <property type="entry name" value="Transcription Factor, Ets-1"/>
    <property type="match status" value="1"/>
</dbReference>
<sequence>MTEVNILRKRTPGGSVTLKDQHSSSASKNDDLPSTSDSSKRMKIESEEMEESDTNSGRLDTSCDYTNESQIEEEPTSEESFIVVHLDIEEPLYKLRRLVEEKVSVSLSDCGIWLLDNQQLDDEKNLVEQGVEGDGMVQMHVELKLEDEVKKINIIDVLKPAEEYLNMDNGSDDVDEASNSDLEGVEDKDQEVVRWVVDPQFKRERMELNIPEDPNLWNPLHVGFWLQWAMRKFNLSGIDMRDWNINGQDLCKMNVSEFHKRVPNDPGDLFWTHLELLRKCKLVAVTHAIPELKPVARAKKTCAKKPLDNDIINSRPPVLSKPRIVLQKAEEAFSLPSPNRSGNNGQIQLWQFLLELLTDWKHVDIIRWRGAKGEFRFVNPEEVARLWGQKKHKPTMNYEKLSRALRYYYEGDMISKVQSKRFVYKFVCNLKDIIGYDAKELRNLVTECAAQHGKVINYSPEDLMDL</sequence>
<accession>A0A9P0AEF6</accession>
<dbReference type="InterPro" id="IPR003118">
    <property type="entry name" value="Pointed_dom"/>
</dbReference>
<dbReference type="Gene3D" id="1.10.10.10">
    <property type="entry name" value="Winged helix-like DNA-binding domain superfamily/Winged helix DNA-binding domain"/>
    <property type="match status" value="1"/>
</dbReference>
<keyword evidence="5 6" id="KW-0539">Nucleus</keyword>
<comment type="subcellular location">
    <subcellularLocation>
        <location evidence="1 6">Nucleus</location>
    </subcellularLocation>
</comment>
<feature type="compositionally biased region" description="Polar residues" evidence="7">
    <location>
        <begin position="23"/>
        <end position="37"/>
    </location>
</feature>
<evidence type="ECO:0008006" key="12">
    <source>
        <dbReference type="Google" id="ProtNLM"/>
    </source>
</evidence>
<evidence type="ECO:0000256" key="1">
    <source>
        <dbReference type="ARBA" id="ARBA00004123"/>
    </source>
</evidence>
<dbReference type="PRINTS" id="PR00454">
    <property type="entry name" value="ETSDOMAIN"/>
</dbReference>
<dbReference type="SUPFAM" id="SSF54236">
    <property type="entry name" value="Ubiquitin-like"/>
    <property type="match status" value="1"/>
</dbReference>
<dbReference type="InterPro" id="IPR046328">
    <property type="entry name" value="ETS_fam"/>
</dbReference>
<dbReference type="InterPro" id="IPR000418">
    <property type="entry name" value="Ets_dom"/>
</dbReference>
<dbReference type="GO" id="GO:0005634">
    <property type="term" value="C:nucleus"/>
    <property type="evidence" value="ECO:0007669"/>
    <property type="project" value="UniProtKB-SubCell"/>
</dbReference>
<dbReference type="GO" id="GO:0000981">
    <property type="term" value="F:DNA-binding transcription factor activity, RNA polymerase II-specific"/>
    <property type="evidence" value="ECO:0007669"/>
    <property type="project" value="TreeGrafter"/>
</dbReference>
<dbReference type="PROSITE" id="PS00345">
    <property type="entry name" value="ETS_DOMAIN_1"/>
    <property type="match status" value="1"/>
</dbReference>
<dbReference type="PROSITE" id="PS50061">
    <property type="entry name" value="ETS_DOMAIN_3"/>
    <property type="match status" value="1"/>
</dbReference>
<evidence type="ECO:0000259" key="8">
    <source>
        <dbReference type="PROSITE" id="PS50061"/>
    </source>
</evidence>
<dbReference type="SUPFAM" id="SSF47769">
    <property type="entry name" value="SAM/Pointed domain"/>
    <property type="match status" value="1"/>
</dbReference>
<dbReference type="InterPro" id="IPR013761">
    <property type="entry name" value="SAM/pointed_sf"/>
</dbReference>
<dbReference type="FunFam" id="1.10.150.50:FF:000039">
    <property type="entry name" value="GA-binding protein alpha chain, putative"/>
    <property type="match status" value="1"/>
</dbReference>
<dbReference type="PANTHER" id="PTHR11849">
    <property type="entry name" value="ETS"/>
    <property type="match status" value="1"/>
</dbReference>
<comment type="similarity">
    <text evidence="2 6">Belongs to the ETS family.</text>
</comment>
<keyword evidence="4 6" id="KW-0238">DNA-binding</keyword>
<evidence type="ECO:0000259" key="9">
    <source>
        <dbReference type="PROSITE" id="PS51433"/>
    </source>
</evidence>
<feature type="compositionally biased region" description="Polar residues" evidence="7">
    <location>
        <begin position="54"/>
        <end position="63"/>
    </location>
</feature>
<dbReference type="InterPro" id="IPR029071">
    <property type="entry name" value="Ubiquitin-like_domsf"/>
</dbReference>
<evidence type="ECO:0000256" key="3">
    <source>
        <dbReference type="ARBA" id="ARBA00022553"/>
    </source>
</evidence>
<reference evidence="10" key="1">
    <citation type="submission" date="2021-12" db="EMBL/GenBank/DDBJ databases">
        <authorList>
            <person name="King R."/>
        </authorList>
    </citation>
    <scope>NUCLEOTIDE SEQUENCE</scope>
</reference>
<dbReference type="GO" id="GO:0030154">
    <property type="term" value="P:cell differentiation"/>
    <property type="evidence" value="ECO:0007669"/>
    <property type="project" value="TreeGrafter"/>
</dbReference>
<keyword evidence="3" id="KW-0597">Phosphoprotein</keyword>
<name>A0A9P0AEF6_BEMTA</name>